<keyword evidence="1 3" id="KW-0853">WD repeat</keyword>
<feature type="repeat" description="WD" evidence="3">
    <location>
        <begin position="627"/>
        <end position="668"/>
    </location>
</feature>
<dbReference type="InterPro" id="IPR029030">
    <property type="entry name" value="Caspase-like_dom_sf"/>
</dbReference>
<dbReference type="Gene3D" id="2.130.10.10">
    <property type="entry name" value="YVTN repeat-like/Quinoprotein amine dehydrogenase"/>
    <property type="match status" value="4"/>
</dbReference>
<dbReference type="PANTHER" id="PTHR22847">
    <property type="entry name" value="WD40 REPEAT PROTEIN"/>
    <property type="match status" value="1"/>
</dbReference>
<gene>
    <name evidence="6" type="ORF">BECKLFY1418A_GA0070994_11026</name>
</gene>
<dbReference type="Gene3D" id="3.40.50.1460">
    <property type="match status" value="1"/>
</dbReference>
<feature type="repeat" description="WD" evidence="3">
    <location>
        <begin position="584"/>
        <end position="625"/>
    </location>
</feature>
<dbReference type="InterPro" id="IPR015943">
    <property type="entry name" value="WD40/YVTN_repeat-like_dom_sf"/>
</dbReference>
<accession>A0A450V485</accession>
<feature type="repeat" description="WD" evidence="3">
    <location>
        <begin position="711"/>
        <end position="752"/>
    </location>
</feature>
<dbReference type="PROSITE" id="PS00018">
    <property type="entry name" value="EF_HAND_1"/>
    <property type="match status" value="1"/>
</dbReference>
<dbReference type="InterPro" id="IPR036322">
    <property type="entry name" value="WD40_repeat_dom_sf"/>
</dbReference>
<organism evidence="6">
    <name type="scientific">Candidatus Kentrum sp. LFY</name>
    <dbReference type="NCBI Taxonomy" id="2126342"/>
    <lineage>
        <taxon>Bacteria</taxon>
        <taxon>Pseudomonadati</taxon>
        <taxon>Pseudomonadota</taxon>
        <taxon>Gammaproteobacteria</taxon>
        <taxon>Candidatus Kentrum</taxon>
    </lineage>
</organism>
<dbReference type="InterPro" id="IPR018247">
    <property type="entry name" value="EF_Hand_1_Ca_BS"/>
</dbReference>
<dbReference type="PANTHER" id="PTHR22847:SF637">
    <property type="entry name" value="WD REPEAT DOMAIN 5B"/>
    <property type="match status" value="1"/>
</dbReference>
<dbReference type="SMART" id="SM00320">
    <property type="entry name" value="WD40"/>
    <property type="match status" value="7"/>
</dbReference>
<protein>
    <submittedName>
        <fullName evidence="6">WD40 repeat</fullName>
    </submittedName>
</protein>
<reference evidence="6" key="1">
    <citation type="submission" date="2019-02" db="EMBL/GenBank/DDBJ databases">
        <authorList>
            <person name="Gruber-Vodicka R. H."/>
            <person name="Seah K. B. B."/>
        </authorList>
    </citation>
    <scope>NUCLEOTIDE SEQUENCE</scope>
    <source>
        <strain evidence="6">BECK_M6</strain>
    </source>
</reference>
<evidence type="ECO:0000256" key="3">
    <source>
        <dbReference type="PROSITE-ProRule" id="PRU00221"/>
    </source>
</evidence>
<dbReference type="NCBIfam" id="NF047832">
    <property type="entry name" value="caspase_w_EACC1"/>
    <property type="match status" value="1"/>
</dbReference>
<evidence type="ECO:0000259" key="5">
    <source>
        <dbReference type="Pfam" id="PF00656"/>
    </source>
</evidence>
<dbReference type="Pfam" id="PF00656">
    <property type="entry name" value="Peptidase_C14"/>
    <property type="match status" value="1"/>
</dbReference>
<name>A0A450V485_9GAMM</name>
<dbReference type="PROSITE" id="PS00678">
    <property type="entry name" value="WD_REPEATS_1"/>
    <property type="match status" value="4"/>
</dbReference>
<dbReference type="AlphaFoldDB" id="A0A450V485"/>
<evidence type="ECO:0000256" key="4">
    <source>
        <dbReference type="SAM" id="MobiDB-lite"/>
    </source>
</evidence>
<dbReference type="SUPFAM" id="SSF52129">
    <property type="entry name" value="Caspase-like"/>
    <property type="match status" value="1"/>
</dbReference>
<dbReference type="GO" id="GO:0004197">
    <property type="term" value="F:cysteine-type endopeptidase activity"/>
    <property type="evidence" value="ECO:0007669"/>
    <property type="project" value="InterPro"/>
</dbReference>
<dbReference type="InterPro" id="IPR020472">
    <property type="entry name" value="WD40_PAC1"/>
</dbReference>
<dbReference type="Pfam" id="PF00400">
    <property type="entry name" value="WD40"/>
    <property type="match status" value="7"/>
</dbReference>
<feature type="repeat" description="WD" evidence="3">
    <location>
        <begin position="498"/>
        <end position="529"/>
    </location>
</feature>
<dbReference type="InterPro" id="IPR001680">
    <property type="entry name" value="WD40_rpt"/>
</dbReference>
<keyword evidence="2" id="KW-0677">Repeat</keyword>
<feature type="region of interest" description="Disordered" evidence="4">
    <location>
        <begin position="443"/>
        <end position="471"/>
    </location>
</feature>
<dbReference type="PRINTS" id="PR00320">
    <property type="entry name" value="GPROTEINBRPT"/>
</dbReference>
<evidence type="ECO:0000256" key="2">
    <source>
        <dbReference type="ARBA" id="ARBA00022737"/>
    </source>
</evidence>
<feature type="domain" description="Peptidase C14 caspase" evidence="5">
    <location>
        <begin position="3"/>
        <end position="235"/>
    </location>
</feature>
<dbReference type="CDD" id="cd00200">
    <property type="entry name" value="WD40"/>
    <property type="match status" value="1"/>
</dbReference>
<feature type="repeat" description="WD" evidence="3">
    <location>
        <begin position="542"/>
        <end position="583"/>
    </location>
</feature>
<dbReference type="SUPFAM" id="SSF50978">
    <property type="entry name" value="WD40 repeat-like"/>
    <property type="match status" value="1"/>
</dbReference>
<evidence type="ECO:0000313" key="6">
    <source>
        <dbReference type="EMBL" id="VFJ99621.1"/>
    </source>
</evidence>
<feature type="repeat" description="WD" evidence="3">
    <location>
        <begin position="669"/>
        <end position="710"/>
    </location>
</feature>
<dbReference type="GO" id="GO:0006508">
    <property type="term" value="P:proteolysis"/>
    <property type="evidence" value="ECO:0007669"/>
    <property type="project" value="InterPro"/>
</dbReference>
<dbReference type="InterPro" id="IPR019775">
    <property type="entry name" value="WD40_repeat_CS"/>
</dbReference>
<sequence length="787" mass="86091">MTKHALLIGVSEYPSEALAPLPAALRDIEAVRKVLIHPERGGFPERNVTLLENPGRLATELAIETLFSERQGDDLVLLFFSGHGIKDDTGRLYLATHDTGKTPKGELRRATAVAADTVHRYMEYSRSRRQVVILDSCFSGAFPEGLAIKDDGRVDIHNQLGGEGRAILASSGSSQYSFEHKDEGLSLYTRFLLQGIETGEADRNGNGIITIGDLHGYVRQKVREAQPAMNPEIYSGKEGYAIHIAQAPLGDPEERYAREVTQSISHRGEIVSVAARANLDDWRGRLGLDPQTYDAIEAEIMAGQREGFRKKCQEYGEVVRKILENQGSIEAEATHLRRRWQMLKLTDDDARKIEVEMELEIVAKRQRHEWHLQRYAVLFEEAIRQESPALSEETKAEMVGIRKILELSDGEAEEIQSRESIANVRPMDEPGETISRETSIDVPTQARGNKGNPPAISTITENPVRASNPDGPVPDYTSWRILRKIEAHSGAICSPNGIAFSPDGDMVVTGSRDGPLRLWDVTNGQRIRTFGGGFSTTFWRYLRAVVGGVSAVAFSPDGRTLLSGGGDKTLKLWDVASGEIIRIFPGHSDAVPSVAFSPDGHSALSGSFDNTLKLWDVAAGRHKIYTFRGHSDQVRSVAFAPDGRSVLSESFDRTLKLWDVASGQEIHTFTGHSNQVFSVAFAPDGHTVLSGSRDKTLKLWDIASGQEIRTFQGHSSDVNSVAFAPDGRTVLSGSDDKTVKAWNVADGKTIYTSVVHSNAVYSVAVAPDGLRAASGDADGMLILGGSE</sequence>
<dbReference type="PROSITE" id="PS50294">
    <property type="entry name" value="WD_REPEATS_REGION"/>
    <property type="match status" value="6"/>
</dbReference>
<dbReference type="PROSITE" id="PS50082">
    <property type="entry name" value="WD_REPEATS_2"/>
    <property type="match status" value="6"/>
</dbReference>
<proteinExistence type="predicted"/>
<dbReference type="InterPro" id="IPR011600">
    <property type="entry name" value="Pept_C14_caspase"/>
</dbReference>
<dbReference type="EMBL" id="CAADFH010000102">
    <property type="protein sequence ID" value="VFJ99621.1"/>
    <property type="molecule type" value="Genomic_DNA"/>
</dbReference>
<evidence type="ECO:0000256" key="1">
    <source>
        <dbReference type="ARBA" id="ARBA00022574"/>
    </source>
</evidence>